<feature type="chain" id="PRO_5041321681" evidence="1">
    <location>
        <begin position="23"/>
        <end position="97"/>
    </location>
</feature>
<sequence>MKNRRMFKWVVYLLDLPKLIGGSPSFGLTTQPLKNDPTLTIVAAVCVSPSSKPRTPSSSLIDVRQYSAINRLSDCLQFDVHLHQIHRFILMFDKIPQ</sequence>
<evidence type="ECO:0000313" key="2">
    <source>
        <dbReference type="EMBL" id="CAI9279931.1"/>
    </source>
</evidence>
<accession>A0AA35YTP8</accession>
<keyword evidence="1" id="KW-0732">Signal</keyword>
<dbReference type="AlphaFoldDB" id="A0AA35YTP8"/>
<name>A0AA35YTP8_LACSI</name>
<dbReference type="Proteomes" id="UP001177003">
    <property type="component" value="Chromosome 4"/>
</dbReference>
<reference evidence="2" key="1">
    <citation type="submission" date="2023-04" db="EMBL/GenBank/DDBJ databases">
        <authorList>
            <person name="Vijverberg K."/>
            <person name="Xiong W."/>
            <person name="Schranz E."/>
        </authorList>
    </citation>
    <scope>NUCLEOTIDE SEQUENCE</scope>
</reference>
<gene>
    <name evidence="2" type="ORF">LSALG_LOCUS19701</name>
</gene>
<evidence type="ECO:0000256" key="1">
    <source>
        <dbReference type="SAM" id="SignalP"/>
    </source>
</evidence>
<proteinExistence type="predicted"/>
<keyword evidence="3" id="KW-1185">Reference proteome</keyword>
<organism evidence="2 3">
    <name type="scientific">Lactuca saligna</name>
    <name type="common">Willowleaf lettuce</name>
    <dbReference type="NCBI Taxonomy" id="75948"/>
    <lineage>
        <taxon>Eukaryota</taxon>
        <taxon>Viridiplantae</taxon>
        <taxon>Streptophyta</taxon>
        <taxon>Embryophyta</taxon>
        <taxon>Tracheophyta</taxon>
        <taxon>Spermatophyta</taxon>
        <taxon>Magnoliopsida</taxon>
        <taxon>eudicotyledons</taxon>
        <taxon>Gunneridae</taxon>
        <taxon>Pentapetalae</taxon>
        <taxon>asterids</taxon>
        <taxon>campanulids</taxon>
        <taxon>Asterales</taxon>
        <taxon>Asteraceae</taxon>
        <taxon>Cichorioideae</taxon>
        <taxon>Cichorieae</taxon>
        <taxon>Lactucinae</taxon>
        <taxon>Lactuca</taxon>
    </lineage>
</organism>
<feature type="signal peptide" evidence="1">
    <location>
        <begin position="1"/>
        <end position="22"/>
    </location>
</feature>
<evidence type="ECO:0000313" key="3">
    <source>
        <dbReference type="Proteomes" id="UP001177003"/>
    </source>
</evidence>
<dbReference type="EMBL" id="OX465080">
    <property type="protein sequence ID" value="CAI9279931.1"/>
    <property type="molecule type" value="Genomic_DNA"/>
</dbReference>
<protein>
    <submittedName>
        <fullName evidence="2">Uncharacterized protein</fullName>
    </submittedName>
</protein>